<name>A0A3D8SV41_9EURO</name>
<dbReference type="PANTHER" id="PTHR37540">
    <property type="entry name" value="TRANSCRIPTION FACTOR (ACR-2), PUTATIVE-RELATED-RELATED"/>
    <property type="match status" value="1"/>
</dbReference>
<accession>A0A3D8SV41</accession>
<dbReference type="OrthoDB" id="3469466at2759"/>
<evidence type="ECO:0000313" key="2">
    <source>
        <dbReference type="Proteomes" id="UP000256690"/>
    </source>
</evidence>
<gene>
    <name evidence="1" type="ORF">DSM5745_01931</name>
</gene>
<dbReference type="EMBL" id="PVWQ01000002">
    <property type="protein sequence ID" value="RDW90156.1"/>
    <property type="molecule type" value="Genomic_DNA"/>
</dbReference>
<evidence type="ECO:0008006" key="3">
    <source>
        <dbReference type="Google" id="ProtNLM"/>
    </source>
</evidence>
<dbReference type="Proteomes" id="UP000256690">
    <property type="component" value="Unassembled WGS sequence"/>
</dbReference>
<sequence length="462" mass="51251">MYPSTLAPEKVQGCLEYRLSVMTPRMIPSSGVRNPYLDAWLPASMHSPMLFSALLFSSLTHKRMRSLVRREQGLYGSAVDDSFLHFCQQEARLRVNAALRQHDSAVADATILSVAMMIETADVPEGRDWTAESPLTPPLQGLQWLNIHGARLPNMEHQAGLCKLVKLKGGLQNIKIPGAASAIFYRALVNSTLTLSQPQLPFFSVYGHGIFDLAFNFNCDPLQFENGTLEFAQMGLPPELAYAFHGMKMYSFVIQEYIEGGIGVSDSRMMCDLRNLVHFHVLTLPPANESDTNHRGPLYEACRISALIYSTGVLFPMPAVGSPHGRLATLLQQELADTDLLDAPPTGDNQNLFVWILAMGSIAASNGPERRWFVQKLVELSCHMSMSHWNRLKTILKSILWLDCACDRAAIDTRAGHNHVSTAVDGESNATNEPHVRTVSSTVWPALMMPPAAGYRPEVNYW</sequence>
<dbReference type="GeneID" id="38112301"/>
<comment type="caution">
    <text evidence="1">The sequence shown here is derived from an EMBL/GenBank/DDBJ whole genome shotgun (WGS) entry which is preliminary data.</text>
</comment>
<evidence type="ECO:0000313" key="1">
    <source>
        <dbReference type="EMBL" id="RDW90156.1"/>
    </source>
</evidence>
<dbReference type="PANTHER" id="PTHR37540:SF5">
    <property type="entry name" value="TRANSCRIPTION FACTOR DOMAIN-CONTAINING PROTEIN"/>
    <property type="match status" value="1"/>
</dbReference>
<dbReference type="STRING" id="1810919.A0A3D8SV41"/>
<protein>
    <recommendedName>
        <fullName evidence="3">Transcription factor domain-containing protein</fullName>
    </recommendedName>
</protein>
<dbReference type="AlphaFoldDB" id="A0A3D8SV41"/>
<reference evidence="1 2" key="1">
    <citation type="journal article" date="2018" name="IMA Fungus">
        <title>IMA Genome-F 9: Draft genome sequence of Annulohypoxylon stygium, Aspergillus mulundensis, Berkeleyomyces basicola (syn. Thielaviopsis basicola), Ceratocystis smalleyi, two Cercospora beticola strains, Coleophoma cylindrospora, Fusarium fracticaudum, Phialophora cf. hyalina, and Morchella septimelata.</title>
        <authorList>
            <person name="Wingfield B.D."/>
            <person name="Bills G.F."/>
            <person name="Dong Y."/>
            <person name="Huang W."/>
            <person name="Nel W.J."/>
            <person name="Swalarsk-Parry B.S."/>
            <person name="Vaghefi N."/>
            <person name="Wilken P.M."/>
            <person name="An Z."/>
            <person name="de Beer Z.W."/>
            <person name="De Vos L."/>
            <person name="Chen L."/>
            <person name="Duong T.A."/>
            <person name="Gao Y."/>
            <person name="Hammerbacher A."/>
            <person name="Kikkert J.R."/>
            <person name="Li Y."/>
            <person name="Li H."/>
            <person name="Li K."/>
            <person name="Li Q."/>
            <person name="Liu X."/>
            <person name="Ma X."/>
            <person name="Naidoo K."/>
            <person name="Pethybridge S.J."/>
            <person name="Sun J."/>
            <person name="Steenkamp E.T."/>
            <person name="van der Nest M.A."/>
            <person name="van Wyk S."/>
            <person name="Wingfield M.J."/>
            <person name="Xiong C."/>
            <person name="Yue Q."/>
            <person name="Zhang X."/>
        </authorList>
    </citation>
    <scope>NUCLEOTIDE SEQUENCE [LARGE SCALE GENOMIC DNA]</scope>
    <source>
        <strain evidence="1 2">DSM 5745</strain>
    </source>
</reference>
<organism evidence="1 2">
    <name type="scientific">Aspergillus mulundensis</name>
    <dbReference type="NCBI Taxonomy" id="1810919"/>
    <lineage>
        <taxon>Eukaryota</taxon>
        <taxon>Fungi</taxon>
        <taxon>Dikarya</taxon>
        <taxon>Ascomycota</taxon>
        <taxon>Pezizomycotina</taxon>
        <taxon>Eurotiomycetes</taxon>
        <taxon>Eurotiomycetidae</taxon>
        <taxon>Eurotiales</taxon>
        <taxon>Aspergillaceae</taxon>
        <taxon>Aspergillus</taxon>
        <taxon>Aspergillus subgen. Nidulantes</taxon>
    </lineage>
</organism>
<keyword evidence="2" id="KW-1185">Reference proteome</keyword>
<dbReference type="RefSeq" id="XP_026607110.1">
    <property type="nucleotide sequence ID" value="XM_026743947.1"/>
</dbReference>
<proteinExistence type="predicted"/>